<dbReference type="OMA" id="ECHSHTR"/>
<dbReference type="Gene3D" id="2.100.10.30">
    <property type="entry name" value="Jacalin-like lectin domain"/>
    <property type="match status" value="1"/>
</dbReference>
<dbReference type="InterPro" id="IPR036404">
    <property type="entry name" value="Jacalin-like_lectin_dom_sf"/>
</dbReference>
<dbReference type="OrthoDB" id="40902at2759"/>
<dbReference type="Proteomes" id="UP000054928">
    <property type="component" value="Unassembled WGS sequence"/>
</dbReference>
<proteinExistence type="predicted"/>
<feature type="signal peptide" evidence="1">
    <location>
        <begin position="1"/>
        <end position="16"/>
    </location>
</feature>
<protein>
    <submittedName>
        <fullName evidence="3">Mannose-binding lectin</fullName>
    </submittedName>
</protein>
<evidence type="ECO:0000259" key="2">
    <source>
        <dbReference type="Pfam" id="PF01419"/>
    </source>
</evidence>
<keyword evidence="3" id="KW-0430">Lectin</keyword>
<dbReference type="STRING" id="4781.A0A0P1B264"/>
<feature type="chain" id="PRO_5006059129" evidence="1">
    <location>
        <begin position="17"/>
        <end position="174"/>
    </location>
</feature>
<dbReference type="GO" id="GO:0030246">
    <property type="term" value="F:carbohydrate binding"/>
    <property type="evidence" value="ECO:0007669"/>
    <property type="project" value="UniProtKB-KW"/>
</dbReference>
<feature type="domain" description="Jacalin-type lectin" evidence="2">
    <location>
        <begin position="30"/>
        <end position="164"/>
    </location>
</feature>
<organism evidence="3 4">
    <name type="scientific">Plasmopara halstedii</name>
    <name type="common">Downy mildew of sunflower</name>
    <dbReference type="NCBI Taxonomy" id="4781"/>
    <lineage>
        <taxon>Eukaryota</taxon>
        <taxon>Sar</taxon>
        <taxon>Stramenopiles</taxon>
        <taxon>Oomycota</taxon>
        <taxon>Peronosporomycetes</taxon>
        <taxon>Peronosporales</taxon>
        <taxon>Peronosporaceae</taxon>
        <taxon>Plasmopara</taxon>
    </lineage>
</organism>
<keyword evidence="1" id="KW-0732">Signal</keyword>
<dbReference type="RefSeq" id="XP_024583771.1">
    <property type="nucleotide sequence ID" value="XM_024718365.1"/>
</dbReference>
<dbReference type="AlphaFoldDB" id="A0A0P1B264"/>
<evidence type="ECO:0000313" key="3">
    <source>
        <dbReference type="EMBL" id="CEG47402.1"/>
    </source>
</evidence>
<accession>A0A0P1B264</accession>
<dbReference type="InterPro" id="IPR001229">
    <property type="entry name" value="Jacalin-like_lectin_dom"/>
</dbReference>
<reference evidence="4" key="1">
    <citation type="submission" date="2014-09" db="EMBL/GenBank/DDBJ databases">
        <authorList>
            <person name="Sharma Rahul"/>
            <person name="Thines Marco"/>
        </authorList>
    </citation>
    <scope>NUCLEOTIDE SEQUENCE [LARGE SCALE GENOMIC DNA]</scope>
</reference>
<dbReference type="SUPFAM" id="SSF51101">
    <property type="entry name" value="Mannose-binding lectins"/>
    <property type="match status" value="1"/>
</dbReference>
<keyword evidence="4" id="KW-1185">Reference proteome</keyword>
<evidence type="ECO:0000313" key="4">
    <source>
        <dbReference type="Proteomes" id="UP000054928"/>
    </source>
</evidence>
<dbReference type="Pfam" id="PF01419">
    <property type="entry name" value="Jacalin"/>
    <property type="match status" value="1"/>
</dbReference>
<dbReference type="EMBL" id="CCYD01002532">
    <property type="protein sequence ID" value="CEG47402.1"/>
    <property type="molecule type" value="Genomic_DNA"/>
</dbReference>
<sequence length="174" mass="19073">MKLFFSFLSALALVEGADQIPRTFSTCPLVGGRGGKEFNNANKLEHGQKLTTLTICFGHRVDGLGVSFVPPSGMGQDLFYGSKNNCHSHQLASDEYITHWEAQTVKADDKTKVSYIRFMSNKGTYYEGGRETSNESNKADCNAPEGYQLGSLYGRAGQEIDAVGPIWVKLNPEP</sequence>
<name>A0A0P1B264_PLAHL</name>
<evidence type="ECO:0000256" key="1">
    <source>
        <dbReference type="SAM" id="SignalP"/>
    </source>
</evidence>
<dbReference type="GeneID" id="36399333"/>